<dbReference type="PANTHER" id="PTHR23508:SF10">
    <property type="entry name" value="CARBOXYLIC ACID TRANSPORTER PROTEIN HOMOLOG"/>
    <property type="match status" value="1"/>
</dbReference>
<evidence type="ECO:0000256" key="4">
    <source>
        <dbReference type="ARBA" id="ARBA00023136"/>
    </source>
</evidence>
<keyword evidence="2 5" id="KW-0812">Transmembrane</keyword>
<dbReference type="Pfam" id="PF00083">
    <property type="entry name" value="Sugar_tr"/>
    <property type="match status" value="1"/>
</dbReference>
<feature type="transmembrane region" description="Helical" evidence="5">
    <location>
        <begin position="107"/>
        <end position="126"/>
    </location>
</feature>
<accession>V5FYX7</accession>
<comment type="caution">
    <text evidence="7">The sequence shown here is derived from an EMBL/GenBank/DDBJ whole genome shotgun (WGS) entry which is preliminary data.</text>
</comment>
<dbReference type="Proteomes" id="UP000018001">
    <property type="component" value="Unassembled WGS sequence"/>
</dbReference>
<protein>
    <submittedName>
        <fullName evidence="7">Sugar transporter family protein</fullName>
    </submittedName>
</protein>
<dbReference type="InterPro" id="IPR005828">
    <property type="entry name" value="MFS_sugar_transport-like"/>
</dbReference>
<dbReference type="GO" id="GO:0035879">
    <property type="term" value="P:plasma membrane lactate transport"/>
    <property type="evidence" value="ECO:0007669"/>
    <property type="project" value="TreeGrafter"/>
</dbReference>
<keyword evidence="8" id="KW-1185">Reference proteome</keyword>
<name>V5FYX7_BYSSN</name>
<dbReference type="InterPro" id="IPR020846">
    <property type="entry name" value="MFS_dom"/>
</dbReference>
<feature type="transmembrane region" description="Helical" evidence="5">
    <location>
        <begin position="319"/>
        <end position="336"/>
    </location>
</feature>
<evidence type="ECO:0000256" key="1">
    <source>
        <dbReference type="ARBA" id="ARBA00004141"/>
    </source>
</evidence>
<dbReference type="InterPro" id="IPR036259">
    <property type="entry name" value="MFS_trans_sf"/>
</dbReference>
<feature type="transmembrane region" description="Helical" evidence="5">
    <location>
        <begin position="250"/>
        <end position="269"/>
    </location>
</feature>
<evidence type="ECO:0000256" key="2">
    <source>
        <dbReference type="ARBA" id="ARBA00022692"/>
    </source>
</evidence>
<evidence type="ECO:0000259" key="6">
    <source>
        <dbReference type="PROSITE" id="PS50850"/>
    </source>
</evidence>
<feature type="transmembrane region" description="Helical" evidence="5">
    <location>
        <begin position="289"/>
        <end position="312"/>
    </location>
</feature>
<keyword evidence="3 5" id="KW-1133">Transmembrane helix</keyword>
<evidence type="ECO:0000313" key="8">
    <source>
        <dbReference type="Proteomes" id="UP000018001"/>
    </source>
</evidence>
<dbReference type="GO" id="GO:0005886">
    <property type="term" value="C:plasma membrane"/>
    <property type="evidence" value="ECO:0007669"/>
    <property type="project" value="TreeGrafter"/>
</dbReference>
<comment type="subcellular location">
    <subcellularLocation>
        <location evidence="1">Membrane</location>
        <topology evidence="1">Multi-pass membrane protein</topology>
    </subcellularLocation>
</comment>
<feature type="transmembrane region" description="Helical" evidence="5">
    <location>
        <begin position="132"/>
        <end position="152"/>
    </location>
</feature>
<dbReference type="CDD" id="cd17316">
    <property type="entry name" value="MFS_SV2_like"/>
    <property type="match status" value="1"/>
</dbReference>
<evidence type="ECO:0000313" key="7">
    <source>
        <dbReference type="EMBL" id="GAD94926.1"/>
    </source>
</evidence>
<feature type="domain" description="Major facilitator superfamily (MFS) profile" evidence="6">
    <location>
        <begin position="42"/>
        <end position="443"/>
    </location>
</feature>
<feature type="transmembrane region" description="Helical" evidence="5">
    <location>
        <begin position="164"/>
        <end position="185"/>
    </location>
</feature>
<feature type="transmembrane region" description="Helical" evidence="5">
    <location>
        <begin position="197"/>
        <end position="216"/>
    </location>
</feature>
<evidence type="ECO:0000256" key="5">
    <source>
        <dbReference type="SAM" id="Phobius"/>
    </source>
</evidence>
<feature type="transmembrane region" description="Helical" evidence="5">
    <location>
        <begin position="40"/>
        <end position="60"/>
    </location>
</feature>
<sequence>MISKSDIGSYIVSRVTTLKPTFDRPPNVRKALGSLTVKQWMFFIVGYLGWAWDSCDFFSISMTTTVLSEAFGKSSADITWGITLVLMFRSVGAVIFGLLGDRYGRKWPFIACNVLFIILELGTGFVQTYKQFLAVRALFGICMGGLYGLAAATALEDVPAEARGLLSGIFQQGYAFGYLLATVFARAFLPTHYSWRAYFWFCGAPPVLIIIFRLALPENDAFLRGNMTRVSGSESGNHFLTQAKVSFRKYWLTALYLTALMAGMNFMAHGSQDLYPTLLQEQYSFSEDAVTITQVVANLGAMVGATIAGYVSQIIGRRLTIIIVAIIGGALLYPYSFVSTKVVAVATFFEQACVLGIFGIAPIHLMELSPAPFRALIVGASYQIGNLISSASPTIEATLSERFPLNRNGETKQRYNYGLVVCLFMAAVYVYIIILTFIGPERKDRDISSTVEIMDSVDACESSGIETCHRVSTLGDQNKELQSKGMKV</sequence>
<proteinExistence type="predicted"/>
<evidence type="ECO:0000256" key="3">
    <source>
        <dbReference type="ARBA" id="ARBA00022989"/>
    </source>
</evidence>
<gene>
    <name evidence="7" type="ORF">PVAR5_3560</name>
</gene>
<feature type="transmembrane region" description="Helical" evidence="5">
    <location>
        <begin position="80"/>
        <end position="100"/>
    </location>
</feature>
<dbReference type="PANTHER" id="PTHR23508">
    <property type="entry name" value="CARBOXYLIC ACID TRANSPORTER PROTEIN HOMOLOG"/>
    <property type="match status" value="1"/>
</dbReference>
<dbReference type="EMBL" id="BAUL01000105">
    <property type="protein sequence ID" value="GAD94926.1"/>
    <property type="molecule type" value="Genomic_DNA"/>
</dbReference>
<organism evidence="7 8">
    <name type="scientific">Byssochlamys spectabilis (strain No. 5 / NBRC 109023)</name>
    <name type="common">Paecilomyces variotii</name>
    <dbReference type="NCBI Taxonomy" id="1356009"/>
    <lineage>
        <taxon>Eukaryota</taxon>
        <taxon>Fungi</taxon>
        <taxon>Dikarya</taxon>
        <taxon>Ascomycota</taxon>
        <taxon>Pezizomycotina</taxon>
        <taxon>Eurotiomycetes</taxon>
        <taxon>Eurotiomycetidae</taxon>
        <taxon>Eurotiales</taxon>
        <taxon>Thermoascaceae</taxon>
        <taxon>Paecilomyces</taxon>
    </lineage>
</organism>
<dbReference type="eggNOG" id="ENOG502QPK1">
    <property type="taxonomic scope" value="Eukaryota"/>
</dbReference>
<dbReference type="PROSITE" id="PS50850">
    <property type="entry name" value="MFS"/>
    <property type="match status" value="1"/>
</dbReference>
<dbReference type="FunCoup" id="V5FYX7">
    <property type="interactions" value="21"/>
</dbReference>
<feature type="transmembrane region" description="Helical" evidence="5">
    <location>
        <begin position="342"/>
        <end position="363"/>
    </location>
</feature>
<feature type="transmembrane region" description="Helical" evidence="5">
    <location>
        <begin position="415"/>
        <end position="438"/>
    </location>
</feature>
<dbReference type="SUPFAM" id="SSF103473">
    <property type="entry name" value="MFS general substrate transporter"/>
    <property type="match status" value="1"/>
</dbReference>
<keyword evidence="7" id="KW-0762">Sugar transport</keyword>
<keyword evidence="7" id="KW-0813">Transport</keyword>
<dbReference type="HOGENOM" id="CLU_001265_46_1_1"/>
<reference evidence="8" key="1">
    <citation type="journal article" date="2014" name="Genome Announc.">
        <title>Draft genome sequence of the formaldehyde-resistant fungus Byssochlamys spectabilis No. 5 (anamorph Paecilomyces variotii No. 5) (NBRC109023).</title>
        <authorList>
            <person name="Oka T."/>
            <person name="Ekino K."/>
            <person name="Fukuda K."/>
            <person name="Nomura Y."/>
        </authorList>
    </citation>
    <scope>NUCLEOTIDE SEQUENCE [LARGE SCALE GENOMIC DNA]</scope>
    <source>
        <strain evidence="8">No. 5 / NBRC 109023</strain>
    </source>
</reference>
<dbReference type="AlphaFoldDB" id="V5FYX7"/>
<dbReference type="GO" id="GO:0015355">
    <property type="term" value="F:secondary active monocarboxylate transmembrane transporter activity"/>
    <property type="evidence" value="ECO:0007669"/>
    <property type="project" value="TreeGrafter"/>
</dbReference>
<dbReference type="InParanoid" id="V5FYX7"/>
<dbReference type="Gene3D" id="1.20.1250.20">
    <property type="entry name" value="MFS general substrate transporter like domains"/>
    <property type="match status" value="2"/>
</dbReference>
<dbReference type="OrthoDB" id="5296287at2759"/>
<keyword evidence="4 5" id="KW-0472">Membrane</keyword>